<dbReference type="SMART" id="SM00382">
    <property type="entry name" value="AAA"/>
    <property type="match status" value="2"/>
</dbReference>
<evidence type="ECO:0000259" key="5">
    <source>
        <dbReference type="SMART" id="SM00382"/>
    </source>
</evidence>
<evidence type="ECO:0000313" key="7">
    <source>
        <dbReference type="Proteomes" id="UP001151516"/>
    </source>
</evidence>
<feature type="domain" description="AAA+ ATPase" evidence="5">
    <location>
        <begin position="42"/>
        <end position="164"/>
    </location>
</feature>
<proteinExistence type="inferred from homology"/>
<dbReference type="GO" id="GO:0005524">
    <property type="term" value="F:ATP binding"/>
    <property type="evidence" value="ECO:0007669"/>
    <property type="project" value="UniProtKB-KW"/>
</dbReference>
<comment type="caution">
    <text evidence="6">The sequence shown here is derived from an EMBL/GenBank/DDBJ whole genome shotgun (WGS) entry which is preliminary data.</text>
</comment>
<dbReference type="PANTHER" id="PTHR23077">
    <property type="entry name" value="AAA-FAMILY ATPASE"/>
    <property type="match status" value="1"/>
</dbReference>
<keyword evidence="7" id="KW-1185">Reference proteome</keyword>
<dbReference type="Gene3D" id="3.40.50.300">
    <property type="entry name" value="P-loop containing nucleotide triphosphate hydrolases"/>
    <property type="match status" value="2"/>
</dbReference>
<dbReference type="InterPro" id="IPR027417">
    <property type="entry name" value="P-loop_NTPase"/>
</dbReference>
<dbReference type="GO" id="GO:0016887">
    <property type="term" value="F:ATP hydrolysis activity"/>
    <property type="evidence" value="ECO:0007669"/>
    <property type="project" value="InterPro"/>
</dbReference>
<dbReference type="Proteomes" id="UP001151516">
    <property type="component" value="Unassembled WGS sequence"/>
</dbReference>
<dbReference type="Pfam" id="PF00004">
    <property type="entry name" value="AAA"/>
    <property type="match status" value="2"/>
</dbReference>
<dbReference type="Gene3D" id="1.10.8.60">
    <property type="match status" value="1"/>
</dbReference>
<accession>A0A9W8GN59</accession>
<name>A0A9W8GN59_9FUNG</name>
<keyword evidence="1 4" id="KW-0547">Nucleotide-binding</keyword>
<dbReference type="EMBL" id="JANBTX010000024">
    <property type="protein sequence ID" value="KAJ2689504.1"/>
    <property type="molecule type" value="Genomic_DNA"/>
</dbReference>
<keyword evidence="2 4" id="KW-0067">ATP-binding</keyword>
<dbReference type="AlphaFoldDB" id="A0A9W8GN59"/>
<dbReference type="PROSITE" id="PS00674">
    <property type="entry name" value="AAA"/>
    <property type="match status" value="1"/>
</dbReference>
<dbReference type="PANTHER" id="PTHR23077:SF117">
    <property type="entry name" value="AAA+ ATPASE DOMAIN-CONTAINING PROTEIN"/>
    <property type="match status" value="1"/>
</dbReference>
<dbReference type="InterPro" id="IPR050168">
    <property type="entry name" value="AAA_ATPase_domain"/>
</dbReference>
<evidence type="ECO:0000313" key="6">
    <source>
        <dbReference type="EMBL" id="KAJ2689504.1"/>
    </source>
</evidence>
<keyword evidence="3" id="KW-0175">Coiled coil</keyword>
<comment type="similarity">
    <text evidence="4">Belongs to the AAA ATPase family.</text>
</comment>
<dbReference type="InterPro" id="IPR003960">
    <property type="entry name" value="ATPase_AAA_CS"/>
</dbReference>
<dbReference type="OrthoDB" id="10254455at2759"/>
<dbReference type="FunFam" id="3.40.50.300:FF:001025">
    <property type="entry name" value="ATPase family, AAA domain-containing 2B"/>
    <property type="match status" value="1"/>
</dbReference>
<evidence type="ECO:0000256" key="2">
    <source>
        <dbReference type="ARBA" id="ARBA00022840"/>
    </source>
</evidence>
<evidence type="ECO:0000256" key="4">
    <source>
        <dbReference type="RuleBase" id="RU003651"/>
    </source>
</evidence>
<evidence type="ECO:0000256" key="3">
    <source>
        <dbReference type="ARBA" id="ARBA00023054"/>
    </source>
</evidence>
<feature type="domain" description="AAA+ ATPase" evidence="5">
    <location>
        <begin position="271"/>
        <end position="405"/>
    </location>
</feature>
<reference evidence="6" key="1">
    <citation type="submission" date="2022-07" db="EMBL/GenBank/DDBJ databases">
        <title>Phylogenomic reconstructions and comparative analyses of Kickxellomycotina fungi.</title>
        <authorList>
            <person name="Reynolds N.K."/>
            <person name="Stajich J.E."/>
            <person name="Barry K."/>
            <person name="Grigoriev I.V."/>
            <person name="Crous P."/>
            <person name="Smith M.E."/>
        </authorList>
    </citation>
    <scope>NUCLEOTIDE SEQUENCE</scope>
    <source>
        <strain evidence="6">CBS 109367</strain>
    </source>
</reference>
<dbReference type="SUPFAM" id="SSF52540">
    <property type="entry name" value="P-loop containing nucleoside triphosphate hydrolases"/>
    <property type="match status" value="2"/>
</dbReference>
<gene>
    <name evidence="6" type="ORF">IWW39_001416</name>
</gene>
<dbReference type="InterPro" id="IPR003593">
    <property type="entry name" value="AAA+_ATPase"/>
</dbReference>
<protein>
    <recommendedName>
        <fullName evidence="5">AAA+ ATPase domain-containing protein</fullName>
    </recommendedName>
</protein>
<sequence length="486" mass="52891">MNLGSKIDKRLSHLVDGFGDAGQRMLQIFSGKLASALPPSLRIHSVMLSGRTGLGKSFLVTEIAECFGCNLVKIHLGRVMATGNQHNGLRQILARVPITRASLVWLVDIELFSGLYGRVVEEFLERVKSLPLCLVVMTTRHPQRVPASLRLLCDDHVCLLPPGKQERHQLCRWYAGNKATPAMIEDAANLATGMTVAELFARFANQLQPRHALDHGASTTSPDGLAKGKPLKTSVHWQDIGGLDAVIEELKEAIVWPLLCHDEFVRLGIKPPRGVLLYGPPGTGKTMLARAAATEVSANFISVAIPDLVKGEVGESEKALAAIFENAARCPSIVFLDEIEAIFGSREQSGEVGKKLITQLFLEMDNIPEDANVVILAATNAPHLMDSSILRSGRLDKMIHIPRPDYSSRLDILTRATQHLSIENASGLLPRLAETEMSGAEIKSLVRCACYSAIQRGTKVLCEQDFDVALATASTIDQFHQRAVAG</sequence>
<organism evidence="6 7">
    <name type="scientific">Coemansia spiralis</name>
    <dbReference type="NCBI Taxonomy" id="417178"/>
    <lineage>
        <taxon>Eukaryota</taxon>
        <taxon>Fungi</taxon>
        <taxon>Fungi incertae sedis</taxon>
        <taxon>Zoopagomycota</taxon>
        <taxon>Kickxellomycotina</taxon>
        <taxon>Kickxellomycetes</taxon>
        <taxon>Kickxellales</taxon>
        <taxon>Kickxellaceae</taxon>
        <taxon>Coemansia</taxon>
    </lineage>
</organism>
<dbReference type="InterPro" id="IPR003959">
    <property type="entry name" value="ATPase_AAA_core"/>
</dbReference>
<evidence type="ECO:0000256" key="1">
    <source>
        <dbReference type="ARBA" id="ARBA00022741"/>
    </source>
</evidence>